<protein>
    <submittedName>
        <fullName evidence="1">Uncharacterized protein</fullName>
    </submittedName>
</protein>
<comment type="caution">
    <text evidence="1">The sequence shown here is derived from an EMBL/GenBank/DDBJ whole genome shotgun (WGS) entry which is preliminary data.</text>
</comment>
<dbReference type="Proteomes" id="UP000766904">
    <property type="component" value="Unassembled WGS sequence"/>
</dbReference>
<name>A0A8J8TQT6_9EURY</name>
<evidence type="ECO:0000313" key="1">
    <source>
        <dbReference type="EMBL" id="TYL39231.1"/>
    </source>
</evidence>
<dbReference type="OrthoDB" id="190146at2157"/>
<gene>
    <name evidence="1" type="ORF">CV102_08065</name>
</gene>
<sequence length="99" mass="11106">MDCVFCDAAVRFTQHKMAHRIFELSEPENNWWLCRDCAEIRAEGSKTKGTAGDRAACLDCEETAAYGITILKKTPSGDAKSDGTVFEVLCETHFDERKQ</sequence>
<keyword evidence="2" id="KW-1185">Reference proteome</keyword>
<accession>A0A8J8TQT6</accession>
<dbReference type="RefSeq" id="WP_148857374.1">
    <property type="nucleotide sequence ID" value="NZ_PHNJ01000003.1"/>
</dbReference>
<reference evidence="1" key="1">
    <citation type="submission" date="2017-11" db="EMBL/GenBank/DDBJ databases">
        <authorList>
            <person name="Kajale S.C."/>
            <person name="Sharma A."/>
        </authorList>
    </citation>
    <scope>NUCLEOTIDE SEQUENCE</scope>
    <source>
        <strain evidence="1">LS1_42</strain>
    </source>
</reference>
<dbReference type="EMBL" id="PHNJ01000003">
    <property type="protein sequence ID" value="TYL39231.1"/>
    <property type="molecule type" value="Genomic_DNA"/>
</dbReference>
<evidence type="ECO:0000313" key="2">
    <source>
        <dbReference type="Proteomes" id="UP000766904"/>
    </source>
</evidence>
<dbReference type="AlphaFoldDB" id="A0A8J8TQT6"/>
<organism evidence="1 2">
    <name type="scientific">Natronococcus pandeyae</name>
    <dbReference type="NCBI Taxonomy" id="2055836"/>
    <lineage>
        <taxon>Archaea</taxon>
        <taxon>Methanobacteriati</taxon>
        <taxon>Methanobacteriota</taxon>
        <taxon>Stenosarchaea group</taxon>
        <taxon>Halobacteria</taxon>
        <taxon>Halobacteriales</taxon>
        <taxon>Natrialbaceae</taxon>
        <taxon>Natronococcus</taxon>
    </lineage>
</organism>
<proteinExistence type="predicted"/>